<comment type="similarity">
    <text evidence="6">Belongs to the methyltransferase superfamily. RNA methyltransferase RsmG family.</text>
</comment>
<dbReference type="NCBIfam" id="TIGR00138">
    <property type="entry name" value="rsmG_gidB"/>
    <property type="match status" value="1"/>
</dbReference>
<keyword evidence="4 6" id="KW-0808">Transferase</keyword>
<comment type="caution">
    <text evidence="8">The sequence shown here is derived from an EMBL/GenBank/DDBJ whole genome shotgun (WGS) entry which is preliminary data.</text>
</comment>
<dbReference type="SUPFAM" id="SSF53335">
    <property type="entry name" value="S-adenosyl-L-methionine-dependent methyltransferases"/>
    <property type="match status" value="1"/>
</dbReference>
<dbReference type="EC" id="2.1.1.-" evidence="6"/>
<dbReference type="InterPro" id="IPR029063">
    <property type="entry name" value="SAM-dependent_MTases_sf"/>
</dbReference>
<dbReference type="Proteomes" id="UP000006437">
    <property type="component" value="Unassembled WGS sequence"/>
</dbReference>
<reference evidence="8" key="1">
    <citation type="submission" date="2011-08" db="EMBL/GenBank/DDBJ databases">
        <title>The Genome Sequence of Eubacteriaceae bacterium ACC19a.</title>
        <authorList>
            <consortium name="The Broad Institute Genome Sequencing Platform"/>
            <person name="Earl A."/>
            <person name="Ward D."/>
            <person name="Feldgarden M."/>
            <person name="Gevers D."/>
            <person name="Sizova M."/>
            <person name="Hazen A."/>
            <person name="Epstein S."/>
            <person name="Young S.K."/>
            <person name="Zeng Q."/>
            <person name="Gargeya S."/>
            <person name="Fitzgerald M."/>
            <person name="Haas B."/>
            <person name="Abouelleil A."/>
            <person name="Alvarado L."/>
            <person name="Arachchi H.M."/>
            <person name="Berlin A."/>
            <person name="Brown A."/>
            <person name="Chapman S.B."/>
            <person name="Chen Z."/>
            <person name="Dunbar C."/>
            <person name="Freedman E."/>
            <person name="Gearin G."/>
            <person name="Gellesch M."/>
            <person name="Goldberg J."/>
            <person name="Griggs A."/>
            <person name="Gujja S."/>
            <person name="Heiman D."/>
            <person name="Howarth C."/>
            <person name="Larson L."/>
            <person name="Lui A."/>
            <person name="MacDonald P.J.P."/>
            <person name="Montmayeur A."/>
            <person name="Murphy C."/>
            <person name="Neiman D."/>
            <person name="Pearson M."/>
            <person name="Priest M."/>
            <person name="Roberts A."/>
            <person name="Saif S."/>
            <person name="Shea T."/>
            <person name="Shenoy N."/>
            <person name="Sisk P."/>
            <person name="Stolte C."/>
            <person name="Sykes S."/>
            <person name="Wortman J."/>
            <person name="Nusbaum C."/>
            <person name="Birren B."/>
        </authorList>
    </citation>
    <scope>NUCLEOTIDE SEQUENCE [LARGE SCALE GENOMIC DNA]</scope>
    <source>
        <strain evidence="8">ACC19a</strain>
    </source>
</reference>
<dbReference type="EMBL" id="AFZE01000003">
    <property type="protein sequence ID" value="EHL16430.1"/>
    <property type="molecule type" value="Genomic_DNA"/>
</dbReference>
<keyword evidence="5 6" id="KW-0949">S-adenosyl-L-methionine</keyword>
<protein>
    <recommendedName>
        <fullName evidence="6">Ribosomal RNA small subunit methyltransferase G</fullName>
        <ecNumber evidence="6">2.1.1.-</ecNumber>
    </recommendedName>
    <alternativeName>
        <fullName evidence="6">16S rRNA 7-methylguanosine methyltransferase</fullName>
        <shortName evidence="6">16S rRNA m7G methyltransferase</shortName>
    </alternativeName>
</protein>
<evidence type="ECO:0000256" key="7">
    <source>
        <dbReference type="SAM" id="Coils"/>
    </source>
</evidence>
<dbReference type="InterPro" id="IPR003682">
    <property type="entry name" value="rRNA_ssu_MeTfrase_G"/>
</dbReference>
<dbReference type="GO" id="GO:0005829">
    <property type="term" value="C:cytosol"/>
    <property type="evidence" value="ECO:0007669"/>
    <property type="project" value="TreeGrafter"/>
</dbReference>
<feature type="binding site" evidence="6">
    <location>
        <begin position="128"/>
        <end position="129"/>
    </location>
    <ligand>
        <name>S-adenosyl-L-methionine</name>
        <dbReference type="ChEBI" id="CHEBI:59789"/>
    </ligand>
</feature>
<dbReference type="AlphaFoldDB" id="G9WYL9"/>
<dbReference type="HAMAP" id="MF_00074">
    <property type="entry name" value="16SrRNA_methyltr_G"/>
    <property type="match status" value="1"/>
</dbReference>
<accession>G9WYL9</accession>
<comment type="function">
    <text evidence="6">Specifically methylates the N7 position of a guanine in 16S rRNA.</text>
</comment>
<keyword evidence="2 6" id="KW-0698">rRNA processing</keyword>
<dbReference type="Gene3D" id="3.40.50.150">
    <property type="entry name" value="Vaccinia Virus protein VP39"/>
    <property type="match status" value="1"/>
</dbReference>
<organism evidence="8">
    <name type="scientific">Peptoanaerobacter stomatis</name>
    <dbReference type="NCBI Taxonomy" id="796937"/>
    <lineage>
        <taxon>Bacteria</taxon>
        <taxon>Bacillati</taxon>
        <taxon>Bacillota</taxon>
        <taxon>Clostridia</taxon>
        <taxon>Peptostreptococcales</taxon>
        <taxon>Filifactoraceae</taxon>
        <taxon>Peptoanaerobacter</taxon>
    </lineage>
</organism>
<dbReference type="PANTHER" id="PTHR31760">
    <property type="entry name" value="S-ADENOSYL-L-METHIONINE-DEPENDENT METHYLTRANSFERASES SUPERFAMILY PROTEIN"/>
    <property type="match status" value="1"/>
</dbReference>
<dbReference type="GO" id="GO:0070043">
    <property type="term" value="F:rRNA (guanine-N7-)-methyltransferase activity"/>
    <property type="evidence" value="ECO:0007669"/>
    <property type="project" value="UniProtKB-UniRule"/>
</dbReference>
<dbReference type="Pfam" id="PF02527">
    <property type="entry name" value="GidB"/>
    <property type="match status" value="1"/>
</dbReference>
<evidence type="ECO:0000256" key="4">
    <source>
        <dbReference type="ARBA" id="ARBA00022679"/>
    </source>
</evidence>
<evidence type="ECO:0000256" key="6">
    <source>
        <dbReference type="HAMAP-Rule" id="MF_00074"/>
    </source>
</evidence>
<evidence type="ECO:0000256" key="2">
    <source>
        <dbReference type="ARBA" id="ARBA00022552"/>
    </source>
</evidence>
<feature type="binding site" evidence="6">
    <location>
        <position position="147"/>
    </location>
    <ligand>
        <name>S-adenosyl-L-methionine</name>
        <dbReference type="ChEBI" id="CHEBI:59789"/>
    </ligand>
</feature>
<proteinExistence type="inferred from homology"/>
<dbReference type="PANTHER" id="PTHR31760:SF0">
    <property type="entry name" value="S-ADENOSYL-L-METHIONINE-DEPENDENT METHYLTRANSFERASES SUPERFAMILY PROTEIN"/>
    <property type="match status" value="1"/>
</dbReference>
<keyword evidence="7" id="KW-0175">Coiled coil</keyword>
<feature type="binding site" evidence="6">
    <location>
        <position position="77"/>
    </location>
    <ligand>
        <name>S-adenosyl-L-methionine</name>
        <dbReference type="ChEBI" id="CHEBI:59789"/>
    </ligand>
</feature>
<feature type="coiled-coil region" evidence="7">
    <location>
        <begin position="174"/>
        <end position="201"/>
    </location>
</feature>
<dbReference type="FunFam" id="3.40.50.150:FF:000041">
    <property type="entry name" value="Ribosomal RNA small subunit methyltransferase G"/>
    <property type="match status" value="1"/>
</dbReference>
<comment type="caution">
    <text evidence="6">Lacks conserved residue(s) required for the propagation of feature annotation.</text>
</comment>
<dbReference type="PATRIC" id="fig|796937.3.peg.464"/>
<feature type="binding site" evidence="6">
    <location>
        <position position="82"/>
    </location>
    <ligand>
        <name>S-adenosyl-L-methionine</name>
        <dbReference type="ChEBI" id="CHEBI:59789"/>
    </ligand>
</feature>
<evidence type="ECO:0000256" key="3">
    <source>
        <dbReference type="ARBA" id="ARBA00022603"/>
    </source>
</evidence>
<name>G9WYL9_9FIRM</name>
<gene>
    <name evidence="6" type="primary">rsmG</name>
    <name evidence="8" type="ORF">HMPREF9629_01270</name>
</gene>
<evidence type="ECO:0000256" key="5">
    <source>
        <dbReference type="ARBA" id="ARBA00022691"/>
    </source>
</evidence>
<evidence type="ECO:0000313" key="8">
    <source>
        <dbReference type="EMBL" id="EHL16430.1"/>
    </source>
</evidence>
<dbReference type="RefSeq" id="WP_009525505.1">
    <property type="nucleotide sequence ID" value="NZ_JH414552.1"/>
</dbReference>
<dbReference type="CDD" id="cd02440">
    <property type="entry name" value="AdoMet_MTases"/>
    <property type="match status" value="1"/>
</dbReference>
<dbReference type="PIRSF" id="PIRSF003078">
    <property type="entry name" value="GidB"/>
    <property type="match status" value="1"/>
</dbReference>
<keyword evidence="3 6" id="KW-0489">Methyltransferase</keyword>
<keyword evidence="1 6" id="KW-0963">Cytoplasm</keyword>
<evidence type="ECO:0000256" key="1">
    <source>
        <dbReference type="ARBA" id="ARBA00022490"/>
    </source>
</evidence>
<sequence>MKKENFFGALDIMNISHSDDIYEKFEIYTDYMLEYNKNINLTAITDKQDIYIKHYLDSISILGYFDIPPNSKSIDIGTGAGFPSIPVKLLREDIDMTLVDSLNKRIIFLQNLIEKLNLKNIIPIHSRAEELAHKKEFRQSYDICMSRAVANMSTLAEYCTPFLKKGGHLLCLKGQNVDDELKNCQNAMKKLKCKIVDKKEVQLPFSDLHHNIVVVEKLDDTPDIYPRKSGTPSKNPL</sequence>
<comment type="subcellular location">
    <subcellularLocation>
        <location evidence="6">Cytoplasm</location>
    </subcellularLocation>
</comment>
<dbReference type="HOGENOM" id="CLU_065341_0_0_9"/>